<dbReference type="EC" id="3.5.4.3" evidence="3 7"/>
<dbReference type="NCBIfam" id="NF006679">
    <property type="entry name" value="PRK09228.1"/>
    <property type="match status" value="1"/>
</dbReference>
<dbReference type="RefSeq" id="WP_167506314.1">
    <property type="nucleotide sequence ID" value="NZ_BARK01000004.1"/>
</dbReference>
<evidence type="ECO:0000256" key="4">
    <source>
        <dbReference type="ARBA" id="ARBA00022723"/>
    </source>
</evidence>
<keyword evidence="4 8" id="KW-0479">Metal-binding</keyword>
<dbReference type="Pfam" id="PF01979">
    <property type="entry name" value="Amidohydro_1"/>
    <property type="match status" value="1"/>
</dbReference>
<proteinExistence type="inferred from homology"/>
<dbReference type="EMBL" id="BJVA01000003">
    <property type="protein sequence ID" value="GEK95685.1"/>
    <property type="molecule type" value="Genomic_DNA"/>
</dbReference>
<evidence type="ECO:0000256" key="8">
    <source>
        <dbReference type="RuleBase" id="RU366009"/>
    </source>
</evidence>
<dbReference type="Gene3D" id="3.20.20.140">
    <property type="entry name" value="Metal-dependent hydrolases"/>
    <property type="match status" value="1"/>
</dbReference>
<dbReference type="UniPathway" id="UPA00603">
    <property type="reaction ID" value="UER00660"/>
</dbReference>
<comment type="cofactor">
    <cofactor evidence="8">
        <name>Zn(2+)</name>
        <dbReference type="ChEBI" id="CHEBI:29105"/>
    </cofactor>
    <text evidence="8">Binds 1 zinc ion per subunit.</text>
</comment>
<dbReference type="SUPFAM" id="SSF51556">
    <property type="entry name" value="Metallo-dependent hydrolases"/>
    <property type="match status" value="1"/>
</dbReference>
<evidence type="ECO:0000313" key="10">
    <source>
        <dbReference type="EMBL" id="GEK95685.1"/>
    </source>
</evidence>
<gene>
    <name evidence="10" type="primary">guaD</name>
    <name evidence="10" type="ORF">GKA01_08820</name>
</gene>
<keyword evidence="6 8" id="KW-0862">Zinc</keyword>
<dbReference type="SUPFAM" id="SSF51338">
    <property type="entry name" value="Composite domain of metallo-dependent hydrolases"/>
    <property type="match status" value="1"/>
</dbReference>
<evidence type="ECO:0000256" key="7">
    <source>
        <dbReference type="NCBIfam" id="TIGR02967"/>
    </source>
</evidence>
<dbReference type="FunFam" id="3.20.20.140:FF:000022">
    <property type="entry name" value="Guanine deaminase"/>
    <property type="match status" value="1"/>
</dbReference>
<dbReference type="GO" id="GO:0008270">
    <property type="term" value="F:zinc ion binding"/>
    <property type="evidence" value="ECO:0007669"/>
    <property type="project" value="UniProtKB-UniRule"/>
</dbReference>
<comment type="pathway">
    <text evidence="1 8">Purine metabolism; guanine degradation; xanthine from guanine: step 1/1.</text>
</comment>
<comment type="similarity">
    <text evidence="2 8">Belongs to the metallo-dependent hydrolases superfamily. ATZ/TRZ family.</text>
</comment>
<dbReference type="Proteomes" id="UP000321079">
    <property type="component" value="Unassembled WGS sequence"/>
</dbReference>
<dbReference type="GO" id="GO:0008892">
    <property type="term" value="F:guanine deaminase activity"/>
    <property type="evidence" value="ECO:0007669"/>
    <property type="project" value="UniProtKB-UniRule"/>
</dbReference>
<keyword evidence="5 8" id="KW-0378">Hydrolase</keyword>
<evidence type="ECO:0000256" key="1">
    <source>
        <dbReference type="ARBA" id="ARBA00004984"/>
    </source>
</evidence>
<comment type="catalytic activity">
    <reaction evidence="8">
        <text>guanine + H2O + H(+) = xanthine + NH4(+)</text>
        <dbReference type="Rhea" id="RHEA:14665"/>
        <dbReference type="ChEBI" id="CHEBI:15377"/>
        <dbReference type="ChEBI" id="CHEBI:15378"/>
        <dbReference type="ChEBI" id="CHEBI:16235"/>
        <dbReference type="ChEBI" id="CHEBI:17712"/>
        <dbReference type="ChEBI" id="CHEBI:28938"/>
        <dbReference type="EC" id="3.5.4.3"/>
    </reaction>
</comment>
<feature type="domain" description="Amidohydrolase-related" evidence="9">
    <location>
        <begin position="81"/>
        <end position="443"/>
    </location>
</feature>
<dbReference type="Gene3D" id="2.30.40.10">
    <property type="entry name" value="Urease, subunit C, domain 1"/>
    <property type="match status" value="1"/>
</dbReference>
<dbReference type="PANTHER" id="PTHR11271">
    <property type="entry name" value="GUANINE DEAMINASE"/>
    <property type="match status" value="1"/>
</dbReference>
<protein>
    <recommendedName>
        <fullName evidence="3 7">Guanine deaminase</fullName>
        <shortName evidence="8">Guanase</shortName>
        <ecNumber evidence="3 7">3.5.4.3</ecNumber>
    </recommendedName>
    <alternativeName>
        <fullName evidence="8">Guanine aminohydrolase</fullName>
    </alternativeName>
</protein>
<evidence type="ECO:0000256" key="5">
    <source>
        <dbReference type="ARBA" id="ARBA00022801"/>
    </source>
</evidence>
<dbReference type="GO" id="GO:0005829">
    <property type="term" value="C:cytosol"/>
    <property type="evidence" value="ECO:0007669"/>
    <property type="project" value="TreeGrafter"/>
</dbReference>
<accession>A0A511B5F8</accession>
<dbReference type="GO" id="GO:0006147">
    <property type="term" value="P:guanine catabolic process"/>
    <property type="evidence" value="ECO:0007669"/>
    <property type="project" value="UniProtKB-UniRule"/>
</dbReference>
<dbReference type="InterPro" id="IPR032466">
    <property type="entry name" value="Metal_Hydrolase"/>
</dbReference>
<comment type="function">
    <text evidence="8">Catalyzes the hydrolytic deamination of guanine, producing xanthine and ammonia.</text>
</comment>
<evidence type="ECO:0000259" key="9">
    <source>
        <dbReference type="Pfam" id="PF01979"/>
    </source>
</evidence>
<dbReference type="PANTHER" id="PTHR11271:SF6">
    <property type="entry name" value="GUANINE DEAMINASE"/>
    <property type="match status" value="1"/>
</dbReference>
<dbReference type="NCBIfam" id="TIGR02967">
    <property type="entry name" value="guan_deamin"/>
    <property type="match status" value="1"/>
</dbReference>
<reference evidence="10 11" key="1">
    <citation type="submission" date="2019-07" db="EMBL/GenBank/DDBJ databases">
        <title>Whole genome shotgun sequence of Gluconobacter kanchanaburiensis NBRC 103587.</title>
        <authorList>
            <person name="Hosoyama A."/>
            <person name="Uohara A."/>
            <person name="Ohji S."/>
            <person name="Ichikawa N."/>
        </authorList>
    </citation>
    <scope>NUCLEOTIDE SEQUENCE [LARGE SCALE GENOMIC DNA]</scope>
    <source>
        <strain evidence="10 11">NBRC 103587</strain>
    </source>
</reference>
<dbReference type="InterPro" id="IPR051607">
    <property type="entry name" value="Metallo-dep_hydrolases"/>
</dbReference>
<comment type="caution">
    <text evidence="10">The sequence shown here is derived from an EMBL/GenBank/DDBJ whole genome shotgun (WGS) entry which is preliminary data.</text>
</comment>
<dbReference type="InterPro" id="IPR011059">
    <property type="entry name" value="Metal-dep_hydrolase_composite"/>
</dbReference>
<keyword evidence="11" id="KW-1185">Reference proteome</keyword>
<dbReference type="AlphaFoldDB" id="A0A511B5F8"/>
<dbReference type="InterPro" id="IPR006680">
    <property type="entry name" value="Amidohydro-rel"/>
</dbReference>
<sequence>MTQSSTSHASSHTISRRAIRGPFLTFHADPFTTDPMDALHHEPDGLILTENGCITAAGPWDILRDTIPAGTHLDHYPDMLISAGMIDTHVHYPQLPVIASYGEQLLQWLENYVFPAEARYADITYARTVARQFLNELLRVGTTTAAVYCTVHPQSVDAFFEESERLNTCMIAGKVLMDRNAPKNLRDTAQSGYDQSAELIARWHNRGRQLYAVTPRFAPTSTPEQLDLAGALLATKPDLFMQTHLLENRSEIAWVRELFPDRSSYLDVYDKAGLLRPRAILAHAVHAEEADFQRCHDTGCSIAHCPGSNQFLGSGSFPLFEALKPERRVRVGIGSDIGAGPSLSLLQVLSDAYKVAQGLQTKLHPAQGLWLATAGGAQSLGLQDRIGSIRPGLYADLCVFDPAATPLGRIRAQTAETLADRLFALTMLGDDRSIAATYVAGELRHKRREG</sequence>
<evidence type="ECO:0000256" key="3">
    <source>
        <dbReference type="ARBA" id="ARBA00012781"/>
    </source>
</evidence>
<organism evidence="10 11">
    <name type="scientific">Gluconobacter kanchanaburiensis NBRC 103587</name>
    <dbReference type="NCBI Taxonomy" id="1307948"/>
    <lineage>
        <taxon>Bacteria</taxon>
        <taxon>Pseudomonadati</taxon>
        <taxon>Pseudomonadota</taxon>
        <taxon>Alphaproteobacteria</taxon>
        <taxon>Acetobacterales</taxon>
        <taxon>Acetobacteraceae</taxon>
        <taxon>Gluconobacter</taxon>
    </lineage>
</organism>
<evidence type="ECO:0000313" key="11">
    <source>
        <dbReference type="Proteomes" id="UP000321079"/>
    </source>
</evidence>
<dbReference type="InterPro" id="IPR014311">
    <property type="entry name" value="Guanine_deaminase"/>
</dbReference>
<evidence type="ECO:0000256" key="2">
    <source>
        <dbReference type="ARBA" id="ARBA00006745"/>
    </source>
</evidence>
<name>A0A511B5F8_9PROT</name>
<evidence type="ECO:0000256" key="6">
    <source>
        <dbReference type="ARBA" id="ARBA00022833"/>
    </source>
</evidence>